<feature type="transmembrane region" description="Helical" evidence="6">
    <location>
        <begin position="51"/>
        <end position="73"/>
    </location>
</feature>
<dbReference type="PRINTS" id="PR00080">
    <property type="entry name" value="SDRFAMILY"/>
</dbReference>
<evidence type="ECO:0000256" key="4">
    <source>
        <dbReference type="RuleBase" id="RU000363"/>
    </source>
</evidence>
<dbReference type="SMART" id="SM00822">
    <property type="entry name" value="PKS_KR"/>
    <property type="match status" value="1"/>
</dbReference>
<evidence type="ECO:0000256" key="6">
    <source>
        <dbReference type="SAM" id="Phobius"/>
    </source>
</evidence>
<dbReference type="SUPFAM" id="SSF51735">
    <property type="entry name" value="NAD(P)-binding Rossmann-fold domains"/>
    <property type="match status" value="1"/>
</dbReference>
<proteinExistence type="inferred from homology"/>
<dbReference type="Pfam" id="PF00106">
    <property type="entry name" value="adh_short"/>
    <property type="match status" value="1"/>
</dbReference>
<dbReference type="PROSITE" id="PS00061">
    <property type="entry name" value="ADH_SHORT"/>
    <property type="match status" value="1"/>
</dbReference>
<feature type="domain" description="Ketoreductase" evidence="7">
    <location>
        <begin position="159"/>
        <end position="327"/>
    </location>
</feature>
<evidence type="ECO:0000313" key="9">
    <source>
        <dbReference type="Proteomes" id="UP001492380"/>
    </source>
</evidence>
<evidence type="ECO:0000256" key="5">
    <source>
        <dbReference type="SAM" id="MobiDB-lite"/>
    </source>
</evidence>
<protein>
    <submittedName>
        <fullName evidence="8">Short chain dehydrogenase/reductase</fullName>
    </submittedName>
</protein>
<keyword evidence="3" id="KW-0560">Oxidoreductase</keyword>
<accession>A0ABR1YB51</accession>
<keyword evidence="2" id="KW-0521">NADP</keyword>
<gene>
    <name evidence="8" type="ORF">HDK90DRAFT_421879</name>
</gene>
<organism evidence="8 9">
    <name type="scientific">Phyllosticta capitalensis</name>
    <dbReference type="NCBI Taxonomy" id="121624"/>
    <lineage>
        <taxon>Eukaryota</taxon>
        <taxon>Fungi</taxon>
        <taxon>Dikarya</taxon>
        <taxon>Ascomycota</taxon>
        <taxon>Pezizomycotina</taxon>
        <taxon>Dothideomycetes</taxon>
        <taxon>Dothideomycetes incertae sedis</taxon>
        <taxon>Botryosphaeriales</taxon>
        <taxon>Phyllostictaceae</taxon>
        <taxon>Phyllosticta</taxon>
    </lineage>
</organism>
<keyword evidence="6" id="KW-0812">Transmembrane</keyword>
<dbReference type="PRINTS" id="PR00081">
    <property type="entry name" value="GDHRDH"/>
</dbReference>
<evidence type="ECO:0000256" key="3">
    <source>
        <dbReference type="ARBA" id="ARBA00023002"/>
    </source>
</evidence>
<dbReference type="EMBL" id="JBBWRZ010000013">
    <property type="protein sequence ID" value="KAK8223665.1"/>
    <property type="molecule type" value="Genomic_DNA"/>
</dbReference>
<feature type="compositionally biased region" description="Pro residues" evidence="5">
    <location>
        <begin position="1"/>
        <end position="23"/>
    </location>
</feature>
<keyword evidence="9" id="KW-1185">Reference proteome</keyword>
<reference evidence="8 9" key="1">
    <citation type="submission" date="2024-04" db="EMBL/GenBank/DDBJ databases">
        <title>Phyllosticta paracitricarpa is synonymous to the EU quarantine fungus P. citricarpa based on phylogenomic analyses.</title>
        <authorList>
            <consortium name="Lawrence Berkeley National Laboratory"/>
            <person name="Van Ingen-Buijs V.A."/>
            <person name="Van Westerhoven A.C."/>
            <person name="Haridas S."/>
            <person name="Skiadas P."/>
            <person name="Martin F."/>
            <person name="Groenewald J.Z."/>
            <person name="Crous P.W."/>
            <person name="Seidl M.F."/>
        </authorList>
    </citation>
    <scope>NUCLEOTIDE SEQUENCE [LARGE SCALE GENOMIC DNA]</scope>
    <source>
        <strain evidence="8 9">CBS 123374</strain>
    </source>
</reference>
<dbReference type="InterPro" id="IPR057326">
    <property type="entry name" value="KR_dom"/>
</dbReference>
<dbReference type="PANTHER" id="PTHR24322:SF736">
    <property type="entry name" value="RETINOL DEHYDROGENASE 10"/>
    <property type="match status" value="1"/>
</dbReference>
<dbReference type="InterPro" id="IPR020904">
    <property type="entry name" value="Sc_DH/Rdtase_CS"/>
</dbReference>
<dbReference type="InterPro" id="IPR002347">
    <property type="entry name" value="SDR_fam"/>
</dbReference>
<evidence type="ECO:0000259" key="7">
    <source>
        <dbReference type="SMART" id="SM00822"/>
    </source>
</evidence>
<dbReference type="Proteomes" id="UP001492380">
    <property type="component" value="Unassembled WGS sequence"/>
</dbReference>
<comment type="caution">
    <text evidence="8">The sequence shown here is derived from an EMBL/GenBank/DDBJ whole genome shotgun (WGS) entry which is preliminary data.</text>
</comment>
<sequence>MASTDPQPPTAPSRSPPPPPSPKPSKLHNLTTRLGRILSASAATPLNILRLIRLILAAALHSPSVTGVLLLLLTRGPARVRARLRERVGAGVAAATRGKASEEEGVRGAVRVLGVLFALGVVRRANETANRWALSGKATEKTKGGAGEEQLGGVASGGEIVVVTGGCSGIGAEIVRALLEGAGRGKVTIVVVDVQVLPEEFEERDEVVFYFCDLASTASIHEACAAIRNEVGDPSVLINNAGIARSCDLLDDDDAYNDRLFRVNVLALFTLVRAFLPAMLAAKKGHIVTMASTASFITPPGLVDYCASKAAALSLHEGLSTELRTRYAAVGGRHILTTIMHPGWVATSLINAWESSLHSTGQAIATPRSVAAAVVGNVLGARGGQLFSPAHAWVVTALRATPHWLQNAYRDGIGKQTVIVAPTVKGKERQMQMQAQAAEKGYEVLEG</sequence>
<dbReference type="Gene3D" id="3.40.50.720">
    <property type="entry name" value="NAD(P)-binding Rossmann-like Domain"/>
    <property type="match status" value="1"/>
</dbReference>
<evidence type="ECO:0000256" key="2">
    <source>
        <dbReference type="ARBA" id="ARBA00022857"/>
    </source>
</evidence>
<keyword evidence="6" id="KW-1133">Transmembrane helix</keyword>
<dbReference type="InterPro" id="IPR036291">
    <property type="entry name" value="NAD(P)-bd_dom_sf"/>
</dbReference>
<name>A0ABR1YB51_9PEZI</name>
<evidence type="ECO:0000313" key="8">
    <source>
        <dbReference type="EMBL" id="KAK8223665.1"/>
    </source>
</evidence>
<comment type="similarity">
    <text evidence="1 4">Belongs to the short-chain dehydrogenases/reductases (SDR) family.</text>
</comment>
<evidence type="ECO:0000256" key="1">
    <source>
        <dbReference type="ARBA" id="ARBA00006484"/>
    </source>
</evidence>
<feature type="region of interest" description="Disordered" evidence="5">
    <location>
        <begin position="1"/>
        <end position="25"/>
    </location>
</feature>
<keyword evidence="6" id="KW-0472">Membrane</keyword>
<dbReference type="PANTHER" id="PTHR24322">
    <property type="entry name" value="PKSB"/>
    <property type="match status" value="1"/>
</dbReference>